<dbReference type="Proteomes" id="UP000664521">
    <property type="component" value="Unassembled WGS sequence"/>
</dbReference>
<keyword evidence="1" id="KW-1133">Transmembrane helix</keyword>
<dbReference type="CDD" id="cd02440">
    <property type="entry name" value="AdoMet_MTases"/>
    <property type="match status" value="1"/>
</dbReference>
<keyword evidence="1" id="KW-0472">Membrane</keyword>
<organism evidence="2 3">
    <name type="scientific">Heterodermia speciosa</name>
    <dbReference type="NCBI Taxonomy" id="116794"/>
    <lineage>
        <taxon>Eukaryota</taxon>
        <taxon>Fungi</taxon>
        <taxon>Dikarya</taxon>
        <taxon>Ascomycota</taxon>
        <taxon>Pezizomycotina</taxon>
        <taxon>Lecanoromycetes</taxon>
        <taxon>OSLEUM clade</taxon>
        <taxon>Lecanoromycetidae</taxon>
        <taxon>Caliciales</taxon>
        <taxon>Physciaceae</taxon>
        <taxon>Heterodermia</taxon>
    </lineage>
</organism>
<reference evidence="2" key="1">
    <citation type="submission" date="2021-03" db="EMBL/GenBank/DDBJ databases">
        <authorList>
            <person name="Tagirdzhanova G."/>
        </authorList>
    </citation>
    <scope>NUCLEOTIDE SEQUENCE</scope>
</reference>
<feature type="transmembrane region" description="Helical" evidence="1">
    <location>
        <begin position="12"/>
        <end position="36"/>
    </location>
</feature>
<protein>
    <recommendedName>
        <fullName evidence="4">Methyltransferase domain-containing protein</fullName>
    </recommendedName>
</protein>
<dbReference type="EMBL" id="CAJPDS010000044">
    <property type="protein sequence ID" value="CAF9927247.1"/>
    <property type="molecule type" value="Genomic_DNA"/>
</dbReference>
<evidence type="ECO:0000313" key="3">
    <source>
        <dbReference type="Proteomes" id="UP000664521"/>
    </source>
</evidence>
<dbReference type="AlphaFoldDB" id="A0A8H3IGJ8"/>
<keyword evidence="1" id="KW-0812">Transmembrane</keyword>
<dbReference type="SUPFAM" id="SSF53335">
    <property type="entry name" value="S-adenosyl-L-methionine-dependent methyltransferases"/>
    <property type="match status" value="1"/>
</dbReference>
<proteinExistence type="predicted"/>
<evidence type="ECO:0000256" key="1">
    <source>
        <dbReference type="SAM" id="Phobius"/>
    </source>
</evidence>
<dbReference type="PANTHER" id="PTHR47473:SF1">
    <property type="entry name" value="METHYLTRANSFERASE DOMAIN-CONTAINING PROTEIN"/>
    <property type="match status" value="1"/>
</dbReference>
<sequence length="835" mass="95453">MARMQWHLSSVSTISYIPLVVAAVAFLFVGSFFMILSAPKTATKSNGLVTYARFFYASFLKPHTGDGADTGQQAALESFYKAQADVYDATRKRLLRGREDMLGLVAAQLKYKSDRGMYLQRKPIWVDIGGGTGYNIEAMQAYVDVPAFFEKIFLVDLSPSLLQVARRRFNRLGWDVEIVCQDARTFRLEDYMRRFYKDETMFKLHYSFTRTGADLVTMSYSLSMIPDYYCVLDSLPSLLATDGTIGVVDFYVQSIVELSGRTYTGGSFNRHVTWIGRVFWRAWFDVDRVGLEGARRDYLEYRFGTLKSVDERNYLLGGIPYYIFLGTHRGLVGSDAKESNYAQNFIENLDASCTESPYLSPQKHRLDRHQAVEKTISTELRSKAYQCAVVNLSSNLPLPSMFYQNSQRRIYYDDQLQKHLQFNNEYIYAFTWEDPRVDHRLLKIRDEDVVLCVTSAGDNVLDYFYQASPRRVHAVDLNPNQNHLLELKVAALQSLPYLQVWKMFGEGRFPNFREVLISKLSPHLSSQACQYWLSHANTFDSSHGLYETGGSRHAIKLIRWIFRLLGLSSAVTELCNAKTLREQQEIWPKIRRVLLSKPLHWAVVSTEWWAWKAAGVPPAQRHMIVSDQAEAADGGLRGEAIWEYMVNTFDPVAQNTLISDDNYFYLLCLQGRYSQRCHPQYLSPRAHRKLSQPEAFDGLRIHTDELQEVIARIAMGTLSHAVIMDSMDWFEPKDTQAQTQIQALYCALKHGGKVLLRSAGLRPWYIALFESNGFTAKRVGTRLPGSCIDRVNMYASAWICTKREDMSCQDIKQVSTGTRLATTVSKSSIPEDVAI</sequence>
<dbReference type="Pfam" id="PF13489">
    <property type="entry name" value="Methyltransf_23"/>
    <property type="match status" value="1"/>
</dbReference>
<name>A0A8H3IGJ8_9LECA</name>
<accession>A0A8H3IGJ8</accession>
<evidence type="ECO:0008006" key="4">
    <source>
        <dbReference type="Google" id="ProtNLM"/>
    </source>
</evidence>
<dbReference type="Gene3D" id="3.40.50.150">
    <property type="entry name" value="Vaccinia Virus protein VP39"/>
    <property type="match status" value="1"/>
</dbReference>
<dbReference type="InterPro" id="IPR021829">
    <property type="entry name" value="DUF3419"/>
</dbReference>
<gene>
    <name evidence="2" type="ORF">HETSPECPRED_006530</name>
</gene>
<dbReference type="Pfam" id="PF11899">
    <property type="entry name" value="DUF3419"/>
    <property type="match status" value="1"/>
</dbReference>
<evidence type="ECO:0000313" key="2">
    <source>
        <dbReference type="EMBL" id="CAF9927247.1"/>
    </source>
</evidence>
<comment type="caution">
    <text evidence="2">The sequence shown here is derived from an EMBL/GenBank/DDBJ whole genome shotgun (WGS) entry which is preliminary data.</text>
</comment>
<keyword evidence="3" id="KW-1185">Reference proteome</keyword>
<dbReference type="OrthoDB" id="10253390at2759"/>
<dbReference type="PANTHER" id="PTHR47473">
    <property type="entry name" value="BTA1P"/>
    <property type="match status" value="1"/>
</dbReference>
<dbReference type="InterPro" id="IPR029063">
    <property type="entry name" value="SAM-dependent_MTases_sf"/>
</dbReference>